<sequence length="575" mass="64271">MRKPYSFTDCIGDLEHVFLSLVNDINYSGKNNQLTNKNVKDKQLLKQKVHDGDNSLTYSLVSFTTQVLKICSPESISELLPQLLLELKNPKYPQTCIIESAKSDKKEDNSCFDVLQRLAPLTTFYKTDDTFNNIQKVKLTKNFIEDYKNLQFLSGCSNKLFISSSTKSKAERNKAGRNKTGKDKTHKLLPTTSATTVPNVKTTTVSKTLFEVIKTPSVSVKYLTITQLSQATKAAIGRYNKADTILKVKGNVEKTTTITDLLINLSVSTILLEPKTVTITYNGNLNKGREAINEEVTPQVFNFLSRLSAIPLTINSNATATNPRPIRSRLCDRITLFGLQCPFRSTATMSTVDKTTVDKTTVDKATEYVNININVNENKGNIKLLRQSVSQNPNKVTKVVTQKTTIKTIIASTKVKQIKTLTTITNTQLTTKTKYKIITQTQTKDIHDCENGMIEHEVDDNGLTEDDYFEDDSKDHFKESNEILESSTDYETNESGESDGSGDILIIQLAAKNTNYSIPSDLIKANDSKPIESTNFNNDSFTQFADELGFENGSRLKTCSEIFSLITLFLVFSIL</sequence>
<organism evidence="1 2">
    <name type="scientific">Pichia inconspicua</name>
    <dbReference type="NCBI Taxonomy" id="52247"/>
    <lineage>
        <taxon>Eukaryota</taxon>
        <taxon>Fungi</taxon>
        <taxon>Dikarya</taxon>
        <taxon>Ascomycota</taxon>
        <taxon>Saccharomycotina</taxon>
        <taxon>Pichiomycetes</taxon>
        <taxon>Pichiales</taxon>
        <taxon>Pichiaceae</taxon>
        <taxon>Pichia</taxon>
    </lineage>
</organism>
<evidence type="ECO:0000313" key="2">
    <source>
        <dbReference type="Proteomes" id="UP000307173"/>
    </source>
</evidence>
<gene>
    <name evidence="1" type="ORF">CANINC_004219</name>
</gene>
<protein>
    <submittedName>
        <fullName evidence="1">Uncharacterized protein</fullName>
    </submittedName>
</protein>
<dbReference type="EMBL" id="SELW01000645">
    <property type="protein sequence ID" value="TID16221.1"/>
    <property type="molecule type" value="Genomic_DNA"/>
</dbReference>
<dbReference type="AlphaFoldDB" id="A0A4V4NFB3"/>
<comment type="caution">
    <text evidence="1">The sequence shown here is derived from an EMBL/GenBank/DDBJ whole genome shotgun (WGS) entry which is preliminary data.</text>
</comment>
<dbReference type="Proteomes" id="UP000307173">
    <property type="component" value="Unassembled WGS sequence"/>
</dbReference>
<name>A0A4V4NFB3_9ASCO</name>
<accession>A0A4V4NFB3</accession>
<proteinExistence type="predicted"/>
<reference evidence="1 2" key="1">
    <citation type="journal article" date="2019" name="Front. Genet.">
        <title>Whole-Genome Sequencing of the Opportunistic Yeast Pathogen Candida inconspicua Uncovers Its Hybrid Origin.</title>
        <authorList>
            <person name="Mixao V."/>
            <person name="Hansen A.P."/>
            <person name="Saus E."/>
            <person name="Boekhout T."/>
            <person name="Lass-Florl C."/>
            <person name="Gabaldon T."/>
        </authorList>
    </citation>
    <scope>NUCLEOTIDE SEQUENCE [LARGE SCALE GENOMIC DNA]</scope>
    <source>
        <strain evidence="1 2">CBS 180</strain>
    </source>
</reference>
<keyword evidence="2" id="KW-1185">Reference proteome</keyword>
<evidence type="ECO:0000313" key="1">
    <source>
        <dbReference type="EMBL" id="TID16221.1"/>
    </source>
</evidence>